<keyword evidence="3" id="KW-1185">Reference proteome</keyword>
<dbReference type="AlphaFoldDB" id="A0AAE0B454"/>
<dbReference type="PANTHER" id="PTHR31286:SF60">
    <property type="entry name" value="PROTEIN, PUTATIVE-RELATED"/>
    <property type="match status" value="1"/>
</dbReference>
<evidence type="ECO:0000313" key="2">
    <source>
        <dbReference type="EMBL" id="KAK3228929.1"/>
    </source>
</evidence>
<sequence length="255" mass="28054">MVARWLIAGLICWWEVPRCSLGVLCLEEYWHQKIIFDLAIGIRRLLLDKAPIEGDFGHFTRVLVDIDVSTVPPSSLPLKMDNSHSSFISVEYKNLSAFYSTCSFIGHFLNACRWNKSGKGIPVNSSKPDLARDSLAMVVTGEGFQDLGFLDSVVVHSSAGSDPVMDMVSSATLVTSLCLTSLVSPTTSVVAAQGPNRLMSDSQAELPLIVDSSWADQVEEEELDDTTTAWRSTRIAHRLASYKSGYRAFSRVSDD</sequence>
<name>A0AAE0B454_9ROSI</name>
<proteinExistence type="predicted"/>
<gene>
    <name evidence="2" type="ORF">Dsin_000810</name>
</gene>
<keyword evidence="1" id="KW-0732">Signal</keyword>
<dbReference type="PANTHER" id="PTHR31286">
    <property type="entry name" value="GLYCINE-RICH CELL WALL STRUCTURAL PROTEIN 1.8-LIKE"/>
    <property type="match status" value="1"/>
</dbReference>
<protein>
    <recommendedName>
        <fullName evidence="4">DUF4283 domain-containing protein</fullName>
    </recommendedName>
</protein>
<organism evidence="2 3">
    <name type="scientific">Dipteronia sinensis</name>
    <dbReference type="NCBI Taxonomy" id="43782"/>
    <lineage>
        <taxon>Eukaryota</taxon>
        <taxon>Viridiplantae</taxon>
        <taxon>Streptophyta</taxon>
        <taxon>Embryophyta</taxon>
        <taxon>Tracheophyta</taxon>
        <taxon>Spermatophyta</taxon>
        <taxon>Magnoliopsida</taxon>
        <taxon>eudicotyledons</taxon>
        <taxon>Gunneridae</taxon>
        <taxon>Pentapetalae</taxon>
        <taxon>rosids</taxon>
        <taxon>malvids</taxon>
        <taxon>Sapindales</taxon>
        <taxon>Sapindaceae</taxon>
        <taxon>Hippocastanoideae</taxon>
        <taxon>Acereae</taxon>
        <taxon>Dipteronia</taxon>
    </lineage>
</organism>
<evidence type="ECO:0000256" key="1">
    <source>
        <dbReference type="SAM" id="SignalP"/>
    </source>
</evidence>
<evidence type="ECO:0000313" key="3">
    <source>
        <dbReference type="Proteomes" id="UP001281410"/>
    </source>
</evidence>
<feature type="signal peptide" evidence="1">
    <location>
        <begin position="1"/>
        <end position="22"/>
    </location>
</feature>
<evidence type="ECO:0008006" key="4">
    <source>
        <dbReference type="Google" id="ProtNLM"/>
    </source>
</evidence>
<accession>A0AAE0B454</accession>
<feature type="chain" id="PRO_5042027002" description="DUF4283 domain-containing protein" evidence="1">
    <location>
        <begin position="23"/>
        <end position="255"/>
    </location>
</feature>
<reference evidence="2" key="1">
    <citation type="journal article" date="2023" name="Plant J.">
        <title>Genome sequences and population genomics provide insights into the demographic history, inbreeding, and mutation load of two 'living fossil' tree species of Dipteronia.</title>
        <authorList>
            <person name="Feng Y."/>
            <person name="Comes H.P."/>
            <person name="Chen J."/>
            <person name="Zhu S."/>
            <person name="Lu R."/>
            <person name="Zhang X."/>
            <person name="Li P."/>
            <person name="Qiu J."/>
            <person name="Olsen K.M."/>
            <person name="Qiu Y."/>
        </authorList>
    </citation>
    <scope>NUCLEOTIDE SEQUENCE</scope>
    <source>
        <strain evidence="2">NBL</strain>
    </source>
</reference>
<dbReference type="Proteomes" id="UP001281410">
    <property type="component" value="Unassembled WGS sequence"/>
</dbReference>
<comment type="caution">
    <text evidence="2">The sequence shown here is derived from an EMBL/GenBank/DDBJ whole genome shotgun (WGS) entry which is preliminary data.</text>
</comment>
<dbReference type="InterPro" id="IPR040256">
    <property type="entry name" value="At4g02000-like"/>
</dbReference>
<dbReference type="EMBL" id="JANJYJ010000001">
    <property type="protein sequence ID" value="KAK3228929.1"/>
    <property type="molecule type" value="Genomic_DNA"/>
</dbReference>